<sequence>MSVLDWFTNRSNDTPPENIRKVDDNLLLAIKHLEDEQIQKSKSSGQGRAKAYEEPLLGSMSMNPDYKEAPSSRGNHNLLETLKLWSRKNIILNAIINTRVNQVSLFCTPARHSDRGIGYEVRLKNPLDKPTSHDIAKMERIEDFLQHTGKSHDDFTRDNLRAFVKKLVRDRLVYDKINFELIYDTKGELNRFKAVDASTIYVAVDEKGHEPKGKNVAKYVQILERRKVAEFKAKEMAWEVHNPRTDITVGRYGYSELEVAMNHLQYHENTELFNARYFAQGGTTRGLLHIKTGQDQSNQALQAFRREWTAMFSGINGAWKIPVISAEDVNFVNMTQSSRDMEFEKWLNYLINVCCSIYAIDPSEINFPNRGGATGSSGNSLNEGSTKEKHRSSKDKGLEPLLKFIEDAINKYIVAQFGDRYLFSFVGGDVQTEREIIEILAAKAEIGLTINDVRNELGLPPIEGGDIILNGVHVQRLGQIMQKEMMEQQVAMTPNGQVPGNKKEQTPKEEKSQAEQKGMNGNSSNVNGKGTHNKGVGKDGQVKGAKNTNASKQGGKGK</sequence>
<organism evidence="5 6">
    <name type="scientific">Bacillus phage vB_BceM_Bc431v3</name>
    <dbReference type="NCBI Taxonomy" id="1195072"/>
    <lineage>
        <taxon>Viruses</taxon>
        <taxon>Duplodnaviria</taxon>
        <taxon>Heunggongvirae</taxon>
        <taxon>Uroviricota</taxon>
        <taxon>Caudoviricetes</taxon>
        <taxon>Herelleviridae</taxon>
        <taxon>Bastillevirinae</taxon>
        <taxon>Caeruleovirus</taxon>
        <taxon>Caeruleovirus Bc431</taxon>
    </lineage>
</organism>
<evidence type="ECO:0000256" key="4">
    <source>
        <dbReference type="SAM" id="MobiDB-lite"/>
    </source>
</evidence>
<keyword evidence="1" id="KW-1188">Viral release from host cell</keyword>
<evidence type="ECO:0000256" key="2">
    <source>
        <dbReference type="ARBA" id="ARBA00023009"/>
    </source>
</evidence>
<dbReference type="Pfam" id="PF04860">
    <property type="entry name" value="Phage_portal"/>
    <property type="match status" value="1"/>
</dbReference>
<evidence type="ECO:0000313" key="6">
    <source>
        <dbReference type="Proteomes" id="UP000011865"/>
    </source>
</evidence>
<evidence type="ECO:0000256" key="3">
    <source>
        <dbReference type="ARBA" id="ARBA00023219"/>
    </source>
</evidence>
<feature type="region of interest" description="Disordered" evidence="4">
    <location>
        <begin position="371"/>
        <end position="394"/>
    </location>
</feature>
<feature type="compositionally biased region" description="Polar residues" evidence="4">
    <location>
        <begin position="519"/>
        <end position="530"/>
    </location>
</feature>
<dbReference type="RefSeq" id="YP_007677133.1">
    <property type="nucleotide sequence ID" value="NC_020873.1"/>
</dbReference>
<accession>M4HN98</accession>
<keyword evidence="2" id="KW-1160">Virus entry into host cell</keyword>
<keyword evidence="1" id="KW-0118">Viral capsid assembly</keyword>
<evidence type="ECO:0000256" key="1">
    <source>
        <dbReference type="ARBA" id="ARBA00022950"/>
    </source>
</evidence>
<feature type="compositionally biased region" description="Basic and acidic residues" evidence="4">
    <location>
        <begin position="501"/>
        <end position="514"/>
    </location>
</feature>
<proteinExistence type="predicted"/>
<dbReference type="KEGG" id="vg:15041992"/>
<keyword evidence="6" id="KW-1185">Reference proteome</keyword>
<reference evidence="5 6" key="1">
    <citation type="journal article" date="2013" name="Virol. J.">
        <title>Genome sequence and analysis of a broad-host range lytic bacteriophage that infects the Bacillus cereus group.</title>
        <authorList>
            <person name="El-Arabi T.F."/>
            <person name="Griffiths M.W."/>
            <person name="She Y.M."/>
            <person name="Villegas A."/>
            <person name="Lingohr E.J."/>
            <person name="Kropinski A.M."/>
        </authorList>
    </citation>
    <scope>NUCLEOTIDE SEQUENCE [LARGE SCALE GENOMIC DNA]</scope>
</reference>
<protein>
    <submittedName>
        <fullName evidence="5">Phage portal protein</fullName>
    </submittedName>
</protein>
<dbReference type="InterPro" id="IPR006944">
    <property type="entry name" value="Phage/GTA_portal"/>
</dbReference>
<keyword evidence="3" id="KW-0231">Viral genome packaging</keyword>
<dbReference type="OrthoDB" id="4451at10239"/>
<evidence type="ECO:0000313" key="5">
    <source>
        <dbReference type="EMBL" id="AFQ96543.1"/>
    </source>
</evidence>
<keyword evidence="2" id="KW-1162">Viral penetration into host cytoplasm</keyword>
<gene>
    <name evidence="5" type="primary">orf236</name>
</gene>
<dbReference type="GeneID" id="15041992"/>
<name>M4HN98_9CAUD</name>
<dbReference type="Proteomes" id="UP000011865">
    <property type="component" value="Segment"/>
</dbReference>
<feature type="region of interest" description="Disordered" evidence="4">
    <location>
        <begin position="493"/>
        <end position="558"/>
    </location>
</feature>
<keyword evidence="2" id="KW-1171">Viral genome ejection through host cell envelope</keyword>
<dbReference type="EMBL" id="JX094431">
    <property type="protein sequence ID" value="AFQ96543.1"/>
    <property type="molecule type" value="Genomic_DNA"/>
</dbReference>